<keyword evidence="1" id="KW-0812">Transmembrane</keyword>
<dbReference type="Proteomes" id="UP001549106">
    <property type="component" value="Unassembled WGS sequence"/>
</dbReference>
<keyword evidence="1" id="KW-0472">Membrane</keyword>
<name>A0ABV2LYN0_9FIRM</name>
<organism evidence="2 3">
    <name type="scientific">Blautia caecimuris</name>
    <dbReference type="NCBI Taxonomy" id="1796615"/>
    <lineage>
        <taxon>Bacteria</taxon>
        <taxon>Bacillati</taxon>
        <taxon>Bacillota</taxon>
        <taxon>Clostridia</taxon>
        <taxon>Lachnospirales</taxon>
        <taxon>Lachnospiraceae</taxon>
        <taxon>Blautia</taxon>
    </lineage>
</organism>
<protein>
    <submittedName>
        <fullName evidence="2">Uncharacterized protein</fullName>
    </submittedName>
</protein>
<dbReference type="EMBL" id="JBEPMJ010000003">
    <property type="protein sequence ID" value="MET3749315.1"/>
    <property type="molecule type" value="Genomic_DNA"/>
</dbReference>
<comment type="caution">
    <text evidence="2">The sequence shown here is derived from an EMBL/GenBank/DDBJ whole genome shotgun (WGS) entry which is preliminary data.</text>
</comment>
<keyword evidence="3" id="KW-1185">Reference proteome</keyword>
<evidence type="ECO:0000313" key="3">
    <source>
        <dbReference type="Proteomes" id="UP001549106"/>
    </source>
</evidence>
<reference evidence="2 3" key="1">
    <citation type="submission" date="2024-06" db="EMBL/GenBank/DDBJ databases">
        <title>Genomic Encyclopedia of Type Strains, Phase IV (KMG-IV): sequencing the most valuable type-strain genomes for metagenomic binning, comparative biology and taxonomic classification.</title>
        <authorList>
            <person name="Goeker M."/>
        </authorList>
    </citation>
    <scope>NUCLEOTIDE SEQUENCE [LARGE SCALE GENOMIC DNA]</scope>
    <source>
        <strain evidence="2 3">DSM 29492</strain>
    </source>
</reference>
<proteinExistence type="predicted"/>
<evidence type="ECO:0000313" key="2">
    <source>
        <dbReference type="EMBL" id="MET3749315.1"/>
    </source>
</evidence>
<feature type="transmembrane region" description="Helical" evidence="1">
    <location>
        <begin position="21"/>
        <end position="45"/>
    </location>
</feature>
<sequence>MNKSFLEHYMETKPETTEQKYLFLVDNLDIAYALIYAGYPAIFLINGSDAYHSSNSFIEYMDDIACTGTYQMDYVYVPACSSKKINDLLEVYCQNNYLNYRKGWILFKEKEYLAKSEYLPELKAVISDFIKRFEGKPSDQPDLNKFHRFNEQGKRIGVFDMEIVDYLIQTVPFLCSEVLLISIKTAVTMKIVMAYS</sequence>
<evidence type="ECO:0000256" key="1">
    <source>
        <dbReference type="SAM" id="Phobius"/>
    </source>
</evidence>
<accession>A0ABV2LYN0</accession>
<gene>
    <name evidence="2" type="ORF">ABID24_000542</name>
</gene>
<keyword evidence="1" id="KW-1133">Transmembrane helix</keyword>
<dbReference type="RefSeq" id="WP_257463925.1">
    <property type="nucleotide sequence ID" value="NZ_JANJZT010000003.1"/>
</dbReference>